<keyword evidence="11" id="KW-1185">Reference proteome</keyword>
<dbReference type="STRING" id="13735.ENSPSIP00000004039"/>
<evidence type="ECO:0000256" key="6">
    <source>
        <dbReference type="ARBA" id="ARBA00023136"/>
    </source>
</evidence>
<comment type="subcellular location">
    <subcellularLocation>
        <location evidence="1">Membrane</location>
        <topology evidence="1">Single-pass type I membrane protein</topology>
    </subcellularLocation>
</comment>
<gene>
    <name evidence="10" type="primary">CD34</name>
</gene>
<dbReference type="GO" id="GO:0032703">
    <property type="term" value="P:negative regulation of interleukin-2 production"/>
    <property type="evidence" value="ECO:0007669"/>
    <property type="project" value="Ensembl"/>
</dbReference>
<protein>
    <submittedName>
        <fullName evidence="10">CD34 molecule</fullName>
    </submittedName>
</protein>
<dbReference type="GO" id="GO:0003094">
    <property type="term" value="P:glomerular filtration"/>
    <property type="evidence" value="ECO:0007669"/>
    <property type="project" value="Ensembl"/>
</dbReference>
<dbReference type="GO" id="GO:0071971">
    <property type="term" value="P:extracellular exosome assembly"/>
    <property type="evidence" value="ECO:0007669"/>
    <property type="project" value="Ensembl"/>
</dbReference>
<evidence type="ECO:0000256" key="9">
    <source>
        <dbReference type="SAM" id="Phobius"/>
    </source>
</evidence>
<proteinExistence type="predicted"/>
<dbReference type="Ensembl" id="ENSPSIT00000004062.1">
    <property type="protein sequence ID" value="ENSPSIP00000004039.1"/>
    <property type="gene ID" value="ENSPSIG00000003818.1"/>
</dbReference>
<keyword evidence="7" id="KW-0325">Glycoprotein</keyword>
<dbReference type="GO" id="GO:0048870">
    <property type="term" value="P:cell motility"/>
    <property type="evidence" value="ECO:0007669"/>
    <property type="project" value="Ensembl"/>
</dbReference>
<dbReference type="GO" id="GO:0009897">
    <property type="term" value="C:external side of plasma membrane"/>
    <property type="evidence" value="ECO:0007669"/>
    <property type="project" value="Ensembl"/>
</dbReference>
<dbReference type="eggNOG" id="ENOG502RYP9">
    <property type="taxonomic scope" value="Eukaryota"/>
</dbReference>
<dbReference type="GO" id="GO:0071657">
    <property type="term" value="P:positive regulation of granulocyte colony-stimulating factor production"/>
    <property type="evidence" value="ECO:0007669"/>
    <property type="project" value="Ensembl"/>
</dbReference>
<dbReference type="GO" id="GO:0045766">
    <property type="term" value="P:positive regulation of angiogenesis"/>
    <property type="evidence" value="ECO:0007669"/>
    <property type="project" value="Ensembl"/>
</dbReference>
<dbReference type="GO" id="GO:0061629">
    <property type="term" value="F:RNA polymerase II-specific DNA-binding transcription factor binding"/>
    <property type="evidence" value="ECO:0007669"/>
    <property type="project" value="Ensembl"/>
</dbReference>
<keyword evidence="4" id="KW-0130">Cell adhesion</keyword>
<evidence type="ECO:0000256" key="2">
    <source>
        <dbReference type="ARBA" id="ARBA00022692"/>
    </source>
</evidence>
<evidence type="ECO:0000256" key="7">
    <source>
        <dbReference type="ARBA" id="ARBA00023180"/>
    </source>
</evidence>
<reference evidence="10" key="3">
    <citation type="submission" date="2025-08" db="UniProtKB">
        <authorList>
            <consortium name="Ensembl"/>
        </authorList>
    </citation>
    <scope>IDENTIFICATION</scope>
</reference>
<dbReference type="GO" id="GO:0098609">
    <property type="term" value="P:cell-cell adhesion"/>
    <property type="evidence" value="ECO:0007669"/>
    <property type="project" value="Ensembl"/>
</dbReference>
<dbReference type="RefSeq" id="XP_006137324.1">
    <property type="nucleotide sequence ID" value="XM_006137262.3"/>
</dbReference>
<dbReference type="AlphaFoldDB" id="K7F7M9"/>
<dbReference type="Proteomes" id="UP000007267">
    <property type="component" value="Unassembled WGS sequence"/>
</dbReference>
<dbReference type="GO" id="GO:0030246">
    <property type="term" value="F:carbohydrate binding"/>
    <property type="evidence" value="ECO:0007669"/>
    <property type="project" value="Ensembl"/>
</dbReference>
<dbReference type="PANTHER" id="PTHR16677:SF1">
    <property type="entry name" value="HEMATOPOIETIC PROGENITOR CELL ANTIGEN CD34"/>
    <property type="match status" value="1"/>
</dbReference>
<dbReference type="GO" id="GO:0072254">
    <property type="term" value="P:metanephric glomerular mesangial cell differentiation"/>
    <property type="evidence" value="ECO:0007669"/>
    <property type="project" value="Ensembl"/>
</dbReference>
<dbReference type="GO" id="GO:0061042">
    <property type="term" value="P:vascular wound healing"/>
    <property type="evidence" value="ECO:0007669"/>
    <property type="project" value="Ensembl"/>
</dbReference>
<dbReference type="InterPro" id="IPR008083">
    <property type="entry name" value="CD34"/>
</dbReference>
<dbReference type="GO" id="GO:0001894">
    <property type="term" value="P:tissue homeostasis"/>
    <property type="evidence" value="ECO:0007669"/>
    <property type="project" value="Ensembl"/>
</dbReference>
<dbReference type="GO" id="GO:0072011">
    <property type="term" value="P:glomerular endothelium development"/>
    <property type="evidence" value="ECO:0007669"/>
    <property type="project" value="Ensembl"/>
</dbReference>
<reference evidence="11" key="1">
    <citation type="submission" date="2011-10" db="EMBL/GenBank/DDBJ databases">
        <authorList>
            <consortium name="Soft-shell Turtle Genome Consortium"/>
        </authorList>
    </citation>
    <scope>NUCLEOTIDE SEQUENCE [LARGE SCALE GENOMIC DNA]</scope>
    <source>
        <strain evidence="11">Daiwa-1</strain>
    </source>
</reference>
<evidence type="ECO:0000313" key="10">
    <source>
        <dbReference type="Ensembl" id="ENSPSIP00000004039.1"/>
    </source>
</evidence>
<evidence type="ECO:0000256" key="5">
    <source>
        <dbReference type="ARBA" id="ARBA00022989"/>
    </source>
</evidence>
<dbReference type="EMBL" id="AGCU01190885">
    <property type="status" value="NOT_ANNOTATED_CDS"/>
    <property type="molecule type" value="Genomic_DNA"/>
</dbReference>
<reference evidence="11" key="2">
    <citation type="journal article" date="2013" name="Nat. Genet.">
        <title>The draft genomes of soft-shell turtle and green sea turtle yield insights into the development and evolution of the turtle-specific body plan.</title>
        <authorList>
            <person name="Wang Z."/>
            <person name="Pascual-Anaya J."/>
            <person name="Zadissa A."/>
            <person name="Li W."/>
            <person name="Niimura Y."/>
            <person name="Huang Z."/>
            <person name="Li C."/>
            <person name="White S."/>
            <person name="Xiong Z."/>
            <person name="Fang D."/>
            <person name="Wang B."/>
            <person name="Ming Y."/>
            <person name="Chen Y."/>
            <person name="Zheng Y."/>
            <person name="Kuraku S."/>
            <person name="Pignatelli M."/>
            <person name="Herrero J."/>
            <person name="Beal K."/>
            <person name="Nozawa M."/>
            <person name="Li Q."/>
            <person name="Wang J."/>
            <person name="Zhang H."/>
            <person name="Yu L."/>
            <person name="Shigenobu S."/>
            <person name="Wang J."/>
            <person name="Liu J."/>
            <person name="Flicek P."/>
            <person name="Searle S."/>
            <person name="Wang J."/>
            <person name="Kuratani S."/>
            <person name="Yin Y."/>
            <person name="Aken B."/>
            <person name="Zhang G."/>
            <person name="Irie N."/>
        </authorList>
    </citation>
    <scope>NUCLEOTIDE SEQUENCE [LARGE SCALE GENOMIC DNA]</scope>
    <source>
        <strain evidence="11">Daiwa-1</strain>
    </source>
</reference>
<dbReference type="KEGG" id="pss:102451953"/>
<feature type="region of interest" description="Disordered" evidence="8">
    <location>
        <begin position="151"/>
        <end position="197"/>
    </location>
</feature>
<dbReference type="CTD" id="947"/>
<dbReference type="OrthoDB" id="8945512at2759"/>
<name>K7F7M9_PELSI</name>
<dbReference type="GO" id="GO:2001214">
    <property type="term" value="P:positive regulation of vasculogenesis"/>
    <property type="evidence" value="ECO:0007669"/>
    <property type="project" value="Ensembl"/>
</dbReference>
<dbReference type="GO" id="GO:0071425">
    <property type="term" value="P:hematopoietic stem cell proliferation"/>
    <property type="evidence" value="ECO:0007669"/>
    <property type="project" value="Ensembl"/>
</dbReference>
<dbReference type="GO" id="GO:0048471">
    <property type="term" value="C:perinuclear region of cytoplasm"/>
    <property type="evidence" value="ECO:0007669"/>
    <property type="project" value="Ensembl"/>
</dbReference>
<dbReference type="GO" id="GO:0060290">
    <property type="term" value="P:transdifferentiation"/>
    <property type="evidence" value="ECO:0007669"/>
    <property type="project" value="Ensembl"/>
</dbReference>
<evidence type="ECO:0000313" key="11">
    <source>
        <dbReference type="Proteomes" id="UP000007267"/>
    </source>
</evidence>
<dbReference type="GO" id="GO:0038001">
    <property type="term" value="P:paracrine signaling"/>
    <property type="evidence" value="ECO:0007669"/>
    <property type="project" value="Ensembl"/>
</dbReference>
<dbReference type="GeneTree" id="ENSGT00390000008414"/>
<evidence type="ECO:0000256" key="3">
    <source>
        <dbReference type="ARBA" id="ARBA00022729"/>
    </source>
</evidence>
<evidence type="ECO:0000256" key="1">
    <source>
        <dbReference type="ARBA" id="ARBA00004479"/>
    </source>
</evidence>
<dbReference type="GO" id="GO:0007160">
    <property type="term" value="P:cell-matrix adhesion"/>
    <property type="evidence" value="ECO:0007669"/>
    <property type="project" value="TreeGrafter"/>
</dbReference>
<evidence type="ECO:0000256" key="8">
    <source>
        <dbReference type="SAM" id="MobiDB-lite"/>
    </source>
</evidence>
<dbReference type="PRINTS" id="PR01700">
    <property type="entry name" value="CD34ANTIGEN"/>
</dbReference>
<keyword evidence="3" id="KW-0732">Signal</keyword>
<keyword evidence="2 9" id="KW-0812">Transmembrane</keyword>
<dbReference type="PANTHER" id="PTHR16677">
    <property type="entry name" value="HEMATOPOIETIC PROGENITOR CELL ANTIGEN CD34"/>
    <property type="match status" value="1"/>
</dbReference>
<reference evidence="10" key="4">
    <citation type="submission" date="2025-09" db="UniProtKB">
        <authorList>
            <consortium name="Ensembl"/>
        </authorList>
    </citation>
    <scope>IDENTIFICATION</scope>
</reference>
<dbReference type="OMA" id="ITGYYLM"/>
<dbReference type="GO" id="GO:0007165">
    <property type="term" value="P:signal transduction"/>
    <property type="evidence" value="ECO:0007669"/>
    <property type="project" value="Ensembl"/>
</dbReference>
<dbReference type="GO" id="GO:0042482">
    <property type="term" value="P:positive regulation of odontogenesis"/>
    <property type="evidence" value="ECO:0007669"/>
    <property type="project" value="Ensembl"/>
</dbReference>
<organism evidence="10 11">
    <name type="scientific">Pelodiscus sinensis</name>
    <name type="common">Chinese softshell turtle</name>
    <name type="synonym">Trionyx sinensis</name>
    <dbReference type="NCBI Taxonomy" id="13735"/>
    <lineage>
        <taxon>Eukaryota</taxon>
        <taxon>Metazoa</taxon>
        <taxon>Chordata</taxon>
        <taxon>Craniata</taxon>
        <taxon>Vertebrata</taxon>
        <taxon>Euteleostomi</taxon>
        <taxon>Archelosauria</taxon>
        <taxon>Testudinata</taxon>
        <taxon>Testudines</taxon>
        <taxon>Cryptodira</taxon>
        <taxon>Trionychia</taxon>
        <taxon>Trionychidae</taxon>
        <taxon>Pelodiscus</taxon>
    </lineage>
</organism>
<keyword evidence="6 9" id="KW-0472">Membrane</keyword>
<accession>K7F7M9</accession>
<keyword evidence="5 9" id="KW-1133">Transmembrane helix</keyword>
<dbReference type="HOGENOM" id="CLU_1204422_0_0_1"/>
<feature type="transmembrane region" description="Helical" evidence="9">
    <location>
        <begin position="101"/>
        <end position="122"/>
    </location>
</feature>
<dbReference type="InterPro" id="IPR013836">
    <property type="entry name" value="CD34/Podocalyxin"/>
</dbReference>
<dbReference type="GO" id="GO:0001935">
    <property type="term" value="P:endothelial cell proliferation"/>
    <property type="evidence" value="ECO:0007669"/>
    <property type="project" value="Ensembl"/>
</dbReference>
<dbReference type="GO" id="GO:0045171">
    <property type="term" value="C:intercellular bridge"/>
    <property type="evidence" value="ECO:0007669"/>
    <property type="project" value="Ensembl"/>
</dbReference>
<feature type="compositionally biased region" description="Low complexity" evidence="8">
    <location>
        <begin position="168"/>
        <end position="179"/>
    </location>
</feature>
<sequence>MKPNGICLFLNVSESCSKFVKLKGVQFAEVICNTIPRPCRIELAESQVKHSCLLLTQAGDKDDEAIEKLLQDQKTELTKLGINSHKLESIGCHQDFSRRTLIALVTSGLLLAFLGLAGYFLMKRRSWSPMGERLGEDPYYTDNDSQGNTVITVASQEPSEPQEKPNLNGGAQKNGAGQASSKNGHSAKQHVVADTEL</sequence>
<dbReference type="Pfam" id="PF06365">
    <property type="entry name" value="CD34_antigen"/>
    <property type="match status" value="1"/>
</dbReference>
<dbReference type="EMBL" id="AGCU01190884">
    <property type="status" value="NOT_ANNOTATED_CDS"/>
    <property type="molecule type" value="Genomic_DNA"/>
</dbReference>
<evidence type="ECO:0000256" key="4">
    <source>
        <dbReference type="ARBA" id="ARBA00022889"/>
    </source>
</evidence>